<keyword evidence="3" id="KW-0378">Hydrolase</keyword>
<name>A0A1M5T8D3_9GAMM</name>
<dbReference type="RefSeq" id="WP_073303053.1">
    <property type="nucleotide sequence ID" value="NZ_FQXA01000007.1"/>
</dbReference>
<evidence type="ECO:0000259" key="2">
    <source>
        <dbReference type="PROSITE" id="PS50830"/>
    </source>
</evidence>
<evidence type="ECO:0000313" key="4">
    <source>
        <dbReference type="Proteomes" id="UP000184000"/>
    </source>
</evidence>
<feature type="domain" description="TNase-like" evidence="2">
    <location>
        <begin position="34"/>
        <end position="165"/>
    </location>
</feature>
<protein>
    <submittedName>
        <fullName evidence="3">Endonuclease YncB, thermonuclease family</fullName>
    </submittedName>
</protein>
<dbReference type="GO" id="GO:0004519">
    <property type="term" value="F:endonuclease activity"/>
    <property type="evidence" value="ECO:0007669"/>
    <property type="project" value="UniProtKB-KW"/>
</dbReference>
<proteinExistence type="predicted"/>
<reference evidence="3 4" key="1">
    <citation type="submission" date="2016-11" db="EMBL/GenBank/DDBJ databases">
        <authorList>
            <person name="Jaros S."/>
            <person name="Januszkiewicz K."/>
            <person name="Wedrychowicz H."/>
        </authorList>
    </citation>
    <scope>NUCLEOTIDE SEQUENCE [LARGE SCALE GENOMIC DNA]</scope>
    <source>
        <strain evidence="3 4">DSM 18231</strain>
    </source>
</reference>
<dbReference type="SMART" id="SM00318">
    <property type="entry name" value="SNc"/>
    <property type="match status" value="1"/>
</dbReference>
<feature type="signal peptide" evidence="1">
    <location>
        <begin position="1"/>
        <end position="25"/>
    </location>
</feature>
<dbReference type="Pfam" id="PF00565">
    <property type="entry name" value="SNase"/>
    <property type="match status" value="1"/>
</dbReference>
<keyword evidence="3" id="KW-0255">Endonuclease</keyword>
<gene>
    <name evidence="3" type="ORF">SAMN02744645_3821</name>
</gene>
<evidence type="ECO:0000313" key="3">
    <source>
        <dbReference type="EMBL" id="SHH46974.1"/>
    </source>
</evidence>
<dbReference type="PROSITE" id="PS50830">
    <property type="entry name" value="TNASE_3"/>
    <property type="match status" value="1"/>
</dbReference>
<dbReference type="AlphaFoldDB" id="A0A1M5T8D3"/>
<organism evidence="3 4">
    <name type="scientific">Stutzerimonas xanthomarina DSM 18231</name>
    <dbReference type="NCBI Taxonomy" id="1403346"/>
    <lineage>
        <taxon>Bacteria</taxon>
        <taxon>Pseudomonadati</taxon>
        <taxon>Pseudomonadota</taxon>
        <taxon>Gammaproteobacteria</taxon>
        <taxon>Pseudomonadales</taxon>
        <taxon>Pseudomonadaceae</taxon>
        <taxon>Stutzerimonas</taxon>
    </lineage>
</organism>
<accession>A0A1M5T8D3</accession>
<sequence length="263" mass="28596">MRFSELKKASLVGAFFVSVFFSLQAAALCSVSEPLSRVKVAAVIDGDTLRLVDGRSVRLIGLNATEMGRNGRSAEPFAEAARNRLQSLVSVNDGYVAIRPGQQSKDHYGRVLAHAFDDHGENLEALMLAEGLGFFVAIAPNLSLAECQRAAERQARSVGRGVWRRPPIIAAERVRRGGFAIVRARVERVDTNRGGVWLELGGSLAVQIPREAVAAFDGALVGLAGKHIEVRGWIIDRKGRGDLSRRARWLLKISHPSMLAPLL</sequence>
<keyword evidence="1" id="KW-0732">Signal</keyword>
<dbReference type="SUPFAM" id="SSF50199">
    <property type="entry name" value="Staphylococcal nuclease"/>
    <property type="match status" value="1"/>
</dbReference>
<dbReference type="InterPro" id="IPR035437">
    <property type="entry name" value="SNase_OB-fold_sf"/>
</dbReference>
<evidence type="ECO:0000256" key="1">
    <source>
        <dbReference type="SAM" id="SignalP"/>
    </source>
</evidence>
<dbReference type="InterPro" id="IPR016071">
    <property type="entry name" value="Staphylococal_nuclease_OB-fold"/>
</dbReference>
<feature type="chain" id="PRO_5009913876" evidence="1">
    <location>
        <begin position="26"/>
        <end position="263"/>
    </location>
</feature>
<dbReference type="EMBL" id="FQXA01000007">
    <property type="protein sequence ID" value="SHH46974.1"/>
    <property type="molecule type" value="Genomic_DNA"/>
</dbReference>
<dbReference type="GeneID" id="98636655"/>
<dbReference type="Gene3D" id="2.40.50.90">
    <property type="match status" value="1"/>
</dbReference>
<dbReference type="Proteomes" id="UP000184000">
    <property type="component" value="Unassembled WGS sequence"/>
</dbReference>
<keyword evidence="3" id="KW-0540">Nuclease</keyword>